<dbReference type="GO" id="GO:0009678">
    <property type="term" value="F:diphosphate hydrolysis-driven proton transmembrane transporter activity"/>
    <property type="evidence" value="ECO:0007669"/>
    <property type="project" value="UniProtKB-EC"/>
</dbReference>
<keyword evidence="6" id="KW-1278">Translocase</keyword>
<protein>
    <recommendedName>
        <fullName evidence="2">H(+)-exporting diphosphatase</fullName>
        <ecNumber evidence="2">7.1.3.1</ecNumber>
    </recommendedName>
</protein>
<dbReference type="EC" id="7.1.3.1" evidence="2"/>
<dbReference type="EMBL" id="CM007649">
    <property type="protein sequence ID" value="ONM32655.1"/>
    <property type="molecule type" value="Genomic_DNA"/>
</dbReference>
<keyword evidence="7" id="KW-1133">Transmembrane helix</keyword>
<dbReference type="InterPro" id="IPR004131">
    <property type="entry name" value="PPase-energised_H-pump"/>
</dbReference>
<proteinExistence type="predicted"/>
<evidence type="ECO:0000256" key="7">
    <source>
        <dbReference type="ARBA" id="ARBA00022989"/>
    </source>
</evidence>
<evidence type="ECO:0000256" key="4">
    <source>
        <dbReference type="ARBA" id="ARBA00022692"/>
    </source>
</evidence>
<keyword evidence="8" id="KW-0406">Ion transport</keyword>
<evidence type="ECO:0000256" key="6">
    <source>
        <dbReference type="ARBA" id="ARBA00022967"/>
    </source>
</evidence>
<dbReference type="GO" id="GO:0012505">
    <property type="term" value="C:endomembrane system"/>
    <property type="evidence" value="ECO:0007669"/>
    <property type="project" value="UniProtKB-SubCell"/>
</dbReference>
<gene>
    <name evidence="10" type="ORF">ZEAMMB73_Zm00001d041187</name>
</gene>
<evidence type="ECO:0000256" key="1">
    <source>
        <dbReference type="ARBA" id="ARBA00004127"/>
    </source>
</evidence>
<keyword evidence="3" id="KW-0813">Transport</keyword>
<dbReference type="GO" id="GO:0016020">
    <property type="term" value="C:membrane"/>
    <property type="evidence" value="ECO:0007669"/>
    <property type="project" value="InterPro"/>
</dbReference>
<dbReference type="PANTHER" id="PTHR31998">
    <property type="entry name" value="K(+)-INSENSITIVE PYROPHOSPHATE-ENERGIZED PROTON PUMP"/>
    <property type="match status" value="1"/>
</dbReference>
<evidence type="ECO:0000256" key="5">
    <source>
        <dbReference type="ARBA" id="ARBA00022842"/>
    </source>
</evidence>
<dbReference type="GO" id="GO:0004427">
    <property type="term" value="F:inorganic diphosphate phosphatase activity"/>
    <property type="evidence" value="ECO:0007669"/>
    <property type="project" value="InterPro"/>
</dbReference>
<keyword evidence="4" id="KW-0812">Transmembrane</keyword>
<reference evidence="10" key="1">
    <citation type="submission" date="2015-12" db="EMBL/GenBank/DDBJ databases">
        <title>Update maize B73 reference genome by single molecule sequencing technologies.</title>
        <authorList>
            <consortium name="Maize Genome Sequencing Project"/>
            <person name="Ware D."/>
        </authorList>
    </citation>
    <scope>NUCLEOTIDE SEQUENCE [LARGE SCALE GENOMIC DNA]</scope>
    <source>
        <tissue evidence="10">Seedling</tissue>
    </source>
</reference>
<organism evidence="10">
    <name type="scientific">Zea mays</name>
    <name type="common">Maize</name>
    <dbReference type="NCBI Taxonomy" id="4577"/>
    <lineage>
        <taxon>Eukaryota</taxon>
        <taxon>Viridiplantae</taxon>
        <taxon>Streptophyta</taxon>
        <taxon>Embryophyta</taxon>
        <taxon>Tracheophyta</taxon>
        <taxon>Spermatophyta</taxon>
        <taxon>Magnoliopsida</taxon>
        <taxon>Liliopsida</taxon>
        <taxon>Poales</taxon>
        <taxon>Poaceae</taxon>
        <taxon>PACMAD clade</taxon>
        <taxon>Panicoideae</taxon>
        <taxon>Andropogonodae</taxon>
        <taxon>Andropogoneae</taxon>
        <taxon>Tripsacinae</taxon>
        <taxon>Zea</taxon>
    </lineage>
</organism>
<dbReference type="ExpressionAtlas" id="A0A1D6MV04">
    <property type="expression patterns" value="baseline"/>
</dbReference>
<evidence type="ECO:0000313" key="10">
    <source>
        <dbReference type="EMBL" id="ONM32655.1"/>
    </source>
</evidence>
<evidence type="ECO:0000256" key="9">
    <source>
        <dbReference type="ARBA" id="ARBA00023136"/>
    </source>
</evidence>
<accession>A0A1D6MV04</accession>
<keyword evidence="5" id="KW-0460">Magnesium</keyword>
<dbReference type="AlphaFoldDB" id="A0A1D6MV04"/>
<name>A0A1D6MV04_MAIZE</name>
<dbReference type="Pfam" id="PF03030">
    <property type="entry name" value="H_PPase"/>
    <property type="match status" value="1"/>
</dbReference>
<keyword evidence="9" id="KW-0472">Membrane</keyword>
<evidence type="ECO:0000256" key="8">
    <source>
        <dbReference type="ARBA" id="ARBA00023065"/>
    </source>
</evidence>
<evidence type="ECO:0000256" key="2">
    <source>
        <dbReference type="ARBA" id="ARBA00013242"/>
    </source>
</evidence>
<sequence length="101" mass="10942">MAGMSHKICERTDALGDTGNTTSAIRKGFAIGSGAIVSLVLFGAFVSRAGVKVVDVLPEGFHWFDCWSHLFVLVLYHDHEECWKCRPKDGGGGSQAVQHHS</sequence>
<evidence type="ECO:0000256" key="3">
    <source>
        <dbReference type="ARBA" id="ARBA00022448"/>
    </source>
</evidence>
<comment type="subcellular location">
    <subcellularLocation>
        <location evidence="1">Endomembrane system</location>
        <topology evidence="1">Multi-pass membrane protein</topology>
    </subcellularLocation>
</comment>